<feature type="region of interest" description="Disordered" evidence="1">
    <location>
        <begin position="1"/>
        <end position="171"/>
    </location>
</feature>
<feature type="compositionally biased region" description="Low complexity" evidence="1">
    <location>
        <begin position="346"/>
        <end position="358"/>
    </location>
</feature>
<protein>
    <recommendedName>
        <fullName evidence="4">Pal1 cell morphology</fullName>
    </recommendedName>
</protein>
<feature type="compositionally biased region" description="Low complexity" evidence="1">
    <location>
        <begin position="125"/>
        <end position="138"/>
    </location>
</feature>
<feature type="compositionally biased region" description="Basic residues" evidence="1">
    <location>
        <begin position="419"/>
        <end position="433"/>
    </location>
</feature>
<accession>A0AA43QKK7</accession>
<feature type="compositionally biased region" description="Basic residues" evidence="1">
    <location>
        <begin position="320"/>
        <end position="329"/>
    </location>
</feature>
<reference evidence="2" key="1">
    <citation type="journal article" date="2023" name="Genome Biol. Evol.">
        <title>First Whole Genome Sequence and Flow Cytometry Genome Size Data for the Lichen-Forming Fungus Ramalina farinacea (Ascomycota).</title>
        <authorList>
            <person name="Llewellyn T."/>
            <person name="Mian S."/>
            <person name="Hill R."/>
            <person name="Leitch I.J."/>
            <person name="Gaya E."/>
        </authorList>
    </citation>
    <scope>NUCLEOTIDE SEQUENCE</scope>
    <source>
        <strain evidence="2">LIQ254RAFAR</strain>
    </source>
</reference>
<keyword evidence="3" id="KW-1185">Reference proteome</keyword>
<feature type="region of interest" description="Disordered" evidence="1">
    <location>
        <begin position="319"/>
        <end position="433"/>
    </location>
</feature>
<feature type="compositionally biased region" description="Polar residues" evidence="1">
    <location>
        <begin position="29"/>
        <end position="44"/>
    </location>
</feature>
<gene>
    <name evidence="2" type="ORF">OHK93_007492</name>
</gene>
<dbReference type="Proteomes" id="UP001161017">
    <property type="component" value="Unassembled WGS sequence"/>
</dbReference>
<dbReference type="PANTHER" id="PTHR28307">
    <property type="entry name" value="PROTEIN PAL1"/>
    <property type="match status" value="1"/>
</dbReference>
<evidence type="ECO:0000313" key="3">
    <source>
        <dbReference type="Proteomes" id="UP001161017"/>
    </source>
</evidence>
<feature type="compositionally biased region" description="Basic and acidic residues" evidence="1">
    <location>
        <begin position="157"/>
        <end position="171"/>
    </location>
</feature>
<sequence length="433" mass="46595">MESSEDKQWAKTYLLDPLNAPEPNEETGPGTSHVTTAPPTNAGNSGPPKPAASSSVRSSRAPSEKTAPSVSVRSSNNPYRNSNYPSPPQSASPATERFPNFSDSTPNYTPQTSRRTSQGSTQIPTSTGGIASTTTGGSNAPQLDTRPRRTSSLSARHPGDQSHRPLDMLRHNELRASRSPHLRRKNHVGADSIDSLDNIAGAAYHHEGPYDAMLLARNLNTKHAPVEAVAASNAEALRATPREKVMDSLDKHYPLDGVAMVPPGQTDRYGRMYRYKEGTDMMREENPEGGAYKRWPGVTYLPDDLKGKGEPSYSLERALKSHNQHGHRRGTSEGIEMTGGPTSSFNNNNAPAAATAARRNTHGGGPRPGLQTRSSSAGEVSTMSNRTTGNAAVASGQAGGESYRDWEHGVKRSESGAARLRKRMGSLRLRNKE</sequence>
<dbReference type="Pfam" id="PF08316">
    <property type="entry name" value="Pal1"/>
    <property type="match status" value="1"/>
</dbReference>
<dbReference type="InterPro" id="IPR013226">
    <property type="entry name" value="Pal1"/>
</dbReference>
<dbReference type="EMBL" id="JAPUFD010000007">
    <property type="protein sequence ID" value="MDI1488218.1"/>
    <property type="molecule type" value="Genomic_DNA"/>
</dbReference>
<name>A0AA43QKK7_9LECA</name>
<dbReference type="AlphaFoldDB" id="A0AA43QKK7"/>
<proteinExistence type="predicted"/>
<evidence type="ECO:0008006" key="4">
    <source>
        <dbReference type="Google" id="ProtNLM"/>
    </source>
</evidence>
<organism evidence="2 3">
    <name type="scientific">Ramalina farinacea</name>
    <dbReference type="NCBI Taxonomy" id="258253"/>
    <lineage>
        <taxon>Eukaryota</taxon>
        <taxon>Fungi</taxon>
        <taxon>Dikarya</taxon>
        <taxon>Ascomycota</taxon>
        <taxon>Pezizomycotina</taxon>
        <taxon>Lecanoromycetes</taxon>
        <taxon>OSLEUM clade</taxon>
        <taxon>Lecanoromycetidae</taxon>
        <taxon>Lecanorales</taxon>
        <taxon>Lecanorineae</taxon>
        <taxon>Ramalinaceae</taxon>
        <taxon>Ramalina</taxon>
    </lineage>
</organism>
<evidence type="ECO:0000256" key="1">
    <source>
        <dbReference type="SAM" id="MobiDB-lite"/>
    </source>
</evidence>
<feature type="compositionally biased region" description="Basic and acidic residues" evidence="1">
    <location>
        <begin position="402"/>
        <end position="414"/>
    </location>
</feature>
<dbReference type="PANTHER" id="PTHR28307:SF1">
    <property type="entry name" value="PAL1 CELL MORPHOLOGY PROTEIN"/>
    <property type="match status" value="1"/>
</dbReference>
<feature type="compositionally biased region" description="Polar residues" evidence="1">
    <location>
        <begin position="371"/>
        <end position="390"/>
    </location>
</feature>
<evidence type="ECO:0000313" key="2">
    <source>
        <dbReference type="EMBL" id="MDI1488218.1"/>
    </source>
</evidence>
<feature type="compositionally biased region" description="Low complexity" evidence="1">
    <location>
        <begin position="68"/>
        <end position="84"/>
    </location>
</feature>
<comment type="caution">
    <text evidence="2">The sequence shown here is derived from an EMBL/GenBank/DDBJ whole genome shotgun (WGS) entry which is preliminary data.</text>
</comment>
<feature type="compositionally biased region" description="Polar residues" evidence="1">
    <location>
        <begin position="101"/>
        <end position="124"/>
    </location>
</feature>
<dbReference type="GO" id="GO:0005737">
    <property type="term" value="C:cytoplasm"/>
    <property type="evidence" value="ECO:0007669"/>
    <property type="project" value="TreeGrafter"/>
</dbReference>
<feature type="compositionally biased region" description="Low complexity" evidence="1">
    <location>
        <begin position="51"/>
        <end position="61"/>
    </location>
</feature>